<evidence type="ECO:0000313" key="2">
    <source>
        <dbReference type="EMBL" id="KAF2821277.1"/>
    </source>
</evidence>
<sequence>MNTDTPIEPTSIDEERPPTLRNKTSSALLRLPSSIRHETFSHALFIGPIECAPSTKRSVTFHITIKGKARAETMAMEYLVNTFSIAYADLKSVMARLPEKIKDLITSLRFVSG</sequence>
<evidence type="ECO:0000313" key="3">
    <source>
        <dbReference type="Proteomes" id="UP000799424"/>
    </source>
</evidence>
<dbReference type="AlphaFoldDB" id="A0A6A6ZM08"/>
<proteinExistence type="predicted"/>
<evidence type="ECO:0000256" key="1">
    <source>
        <dbReference type="SAM" id="MobiDB-lite"/>
    </source>
</evidence>
<feature type="region of interest" description="Disordered" evidence="1">
    <location>
        <begin position="1"/>
        <end position="21"/>
    </location>
</feature>
<name>A0A6A6ZM08_9PLEO</name>
<accession>A0A6A6ZM08</accession>
<reference evidence="2" key="1">
    <citation type="journal article" date="2020" name="Stud. Mycol.">
        <title>101 Dothideomycetes genomes: a test case for predicting lifestyles and emergence of pathogens.</title>
        <authorList>
            <person name="Haridas S."/>
            <person name="Albert R."/>
            <person name="Binder M."/>
            <person name="Bloem J."/>
            <person name="Labutti K."/>
            <person name="Salamov A."/>
            <person name="Andreopoulos B."/>
            <person name="Baker S."/>
            <person name="Barry K."/>
            <person name="Bills G."/>
            <person name="Bluhm B."/>
            <person name="Cannon C."/>
            <person name="Castanera R."/>
            <person name="Culley D."/>
            <person name="Daum C."/>
            <person name="Ezra D."/>
            <person name="Gonzalez J."/>
            <person name="Henrissat B."/>
            <person name="Kuo A."/>
            <person name="Liang C."/>
            <person name="Lipzen A."/>
            <person name="Lutzoni F."/>
            <person name="Magnuson J."/>
            <person name="Mondo S."/>
            <person name="Nolan M."/>
            <person name="Ohm R."/>
            <person name="Pangilinan J."/>
            <person name="Park H.-J."/>
            <person name="Ramirez L."/>
            <person name="Alfaro M."/>
            <person name="Sun H."/>
            <person name="Tritt A."/>
            <person name="Yoshinaga Y."/>
            <person name="Zwiers L.-H."/>
            <person name="Turgeon B."/>
            <person name="Goodwin S."/>
            <person name="Spatafora J."/>
            <person name="Crous P."/>
            <person name="Grigoriev I."/>
        </authorList>
    </citation>
    <scope>NUCLEOTIDE SEQUENCE</scope>
    <source>
        <strain evidence="2">CBS 113818</strain>
    </source>
</reference>
<dbReference type="EMBL" id="MU006238">
    <property type="protein sequence ID" value="KAF2821277.1"/>
    <property type="molecule type" value="Genomic_DNA"/>
</dbReference>
<keyword evidence="3" id="KW-1185">Reference proteome</keyword>
<protein>
    <submittedName>
        <fullName evidence="2">Uncharacterized protein</fullName>
    </submittedName>
</protein>
<dbReference type="Proteomes" id="UP000799424">
    <property type="component" value="Unassembled WGS sequence"/>
</dbReference>
<gene>
    <name evidence="2" type="ORF">CC86DRAFT_411575</name>
</gene>
<organism evidence="2 3">
    <name type="scientific">Ophiobolus disseminans</name>
    <dbReference type="NCBI Taxonomy" id="1469910"/>
    <lineage>
        <taxon>Eukaryota</taxon>
        <taxon>Fungi</taxon>
        <taxon>Dikarya</taxon>
        <taxon>Ascomycota</taxon>
        <taxon>Pezizomycotina</taxon>
        <taxon>Dothideomycetes</taxon>
        <taxon>Pleosporomycetidae</taxon>
        <taxon>Pleosporales</taxon>
        <taxon>Pleosporineae</taxon>
        <taxon>Phaeosphaeriaceae</taxon>
        <taxon>Ophiobolus</taxon>
    </lineage>
</organism>